<dbReference type="NCBIfam" id="TIGR02548">
    <property type="entry name" value="casB_cse2"/>
    <property type="match status" value="1"/>
</dbReference>
<gene>
    <name evidence="1" type="primary">casB</name>
    <name evidence="1" type="ORF">PN838_06885</name>
</gene>
<dbReference type="EMBL" id="JAQOMS010000002">
    <property type="protein sequence ID" value="MDC2888529.1"/>
    <property type="molecule type" value="Genomic_DNA"/>
</dbReference>
<reference evidence="1 2" key="1">
    <citation type="submission" date="2023-01" db="EMBL/GenBank/DDBJ databases">
        <title>Psychrosphaera sp. nov., isolated from marine algae.</title>
        <authorList>
            <person name="Bayburt H."/>
            <person name="Choi B.J."/>
            <person name="Kim J.M."/>
            <person name="Choi D.G."/>
            <person name="Jeon C.O."/>
        </authorList>
    </citation>
    <scope>NUCLEOTIDE SEQUENCE [LARGE SCALE GENOMIC DNA]</scope>
    <source>
        <strain evidence="1 2">G1-22</strain>
    </source>
</reference>
<dbReference type="InterPro" id="IPR013382">
    <property type="entry name" value="CRISPR-assoc_prot_Cse2"/>
</dbReference>
<evidence type="ECO:0000313" key="1">
    <source>
        <dbReference type="EMBL" id="MDC2888529.1"/>
    </source>
</evidence>
<evidence type="ECO:0000313" key="2">
    <source>
        <dbReference type="Proteomes" id="UP001528411"/>
    </source>
</evidence>
<sequence length="187" mass="21156">MDNTIEIAILRWWQSMFLPTEQLREKGIIPAPSAHKAKLKRCENIDTVMLSDGFRALWLSLPESLITTAKPEKIECFAAIAAALVQVKNNNKDKLAAIAGKKTEGEKSVVSELRFSQLQNAKTPDDFVRRLRRILQQVKGEASVIALAEDIERWFAEHYGTQPNQPSKRVSVQWAMDYYRAAATNSK</sequence>
<dbReference type="Gene3D" id="1.10.520.40">
    <property type="entry name" value="CRISPR-associated protein Cse2"/>
    <property type="match status" value="1"/>
</dbReference>
<proteinExistence type="predicted"/>
<comment type="caution">
    <text evidence="1">The sequence shown here is derived from an EMBL/GenBank/DDBJ whole genome shotgun (WGS) entry which is preliminary data.</text>
</comment>
<organism evidence="1 2">
    <name type="scientific">Psychrosphaera algicola</name>
    <dbReference type="NCBI Taxonomy" id="3023714"/>
    <lineage>
        <taxon>Bacteria</taxon>
        <taxon>Pseudomonadati</taxon>
        <taxon>Pseudomonadota</taxon>
        <taxon>Gammaproteobacteria</taxon>
        <taxon>Alteromonadales</taxon>
        <taxon>Pseudoalteromonadaceae</taxon>
        <taxon>Psychrosphaera</taxon>
    </lineage>
</organism>
<keyword evidence="2" id="KW-1185">Reference proteome</keyword>
<dbReference type="Proteomes" id="UP001528411">
    <property type="component" value="Unassembled WGS sequence"/>
</dbReference>
<dbReference type="RefSeq" id="WP_272180131.1">
    <property type="nucleotide sequence ID" value="NZ_JAQOMS010000002.1"/>
</dbReference>
<name>A0ABT5FBL1_9GAMM</name>
<dbReference type="InterPro" id="IPR038287">
    <property type="entry name" value="Cse2_sf"/>
</dbReference>
<dbReference type="Pfam" id="PF09485">
    <property type="entry name" value="CRISPR_Cse2"/>
    <property type="match status" value="1"/>
</dbReference>
<protein>
    <submittedName>
        <fullName evidence="1">Type I-E CRISPR-associated protein Cse2/CasB</fullName>
    </submittedName>
</protein>
<accession>A0ABT5FBL1</accession>
<dbReference type="CDD" id="cd09731">
    <property type="entry name" value="Cse2_I-E"/>
    <property type="match status" value="1"/>
</dbReference>